<dbReference type="PANTHER" id="PTHR45138:SF9">
    <property type="entry name" value="DIGUANYLATE CYCLASE DGCM-RELATED"/>
    <property type="match status" value="1"/>
</dbReference>
<dbReference type="EC" id="2.7.7.65" evidence="1"/>
<dbReference type="Proteomes" id="UP000031599">
    <property type="component" value="Unassembled WGS sequence"/>
</dbReference>
<dbReference type="GO" id="GO:0005886">
    <property type="term" value="C:plasma membrane"/>
    <property type="evidence" value="ECO:0007669"/>
    <property type="project" value="TreeGrafter"/>
</dbReference>
<feature type="domain" description="GGDEF" evidence="4">
    <location>
        <begin position="115"/>
        <end position="249"/>
    </location>
</feature>
<dbReference type="RefSeq" id="WP_146658701.1">
    <property type="nucleotide sequence ID" value="NZ_JMCC02000030.1"/>
</dbReference>
<dbReference type="FunFam" id="3.30.70.270:FF:000001">
    <property type="entry name" value="Diguanylate cyclase domain protein"/>
    <property type="match status" value="1"/>
</dbReference>
<dbReference type="PANTHER" id="PTHR45138">
    <property type="entry name" value="REGULATORY COMPONENTS OF SENSORY TRANSDUCTION SYSTEM"/>
    <property type="match status" value="1"/>
</dbReference>
<name>A0A0C2D165_9BACT</name>
<dbReference type="InterPro" id="IPR000160">
    <property type="entry name" value="GGDEF_dom"/>
</dbReference>
<protein>
    <recommendedName>
        <fullName evidence="1">diguanylate cyclase</fullName>
        <ecNumber evidence="1">2.7.7.65</ecNumber>
    </recommendedName>
</protein>
<keyword evidence="3" id="KW-0472">Membrane</keyword>
<accession>A0A0C2D165</accession>
<dbReference type="GO" id="GO:1902201">
    <property type="term" value="P:negative regulation of bacterial-type flagellum-dependent cell motility"/>
    <property type="evidence" value="ECO:0007669"/>
    <property type="project" value="TreeGrafter"/>
</dbReference>
<dbReference type="Gene3D" id="3.30.70.270">
    <property type="match status" value="1"/>
</dbReference>
<comment type="caution">
    <text evidence="5">The sequence shown here is derived from an EMBL/GenBank/DDBJ whole genome shotgun (WGS) entry which is preliminary data.</text>
</comment>
<dbReference type="SMART" id="SM00267">
    <property type="entry name" value="GGDEF"/>
    <property type="match status" value="1"/>
</dbReference>
<evidence type="ECO:0000313" key="5">
    <source>
        <dbReference type="EMBL" id="KIG16971.1"/>
    </source>
</evidence>
<dbReference type="EMBL" id="JMCC02000030">
    <property type="protein sequence ID" value="KIG16971.1"/>
    <property type="molecule type" value="Genomic_DNA"/>
</dbReference>
<evidence type="ECO:0000256" key="1">
    <source>
        <dbReference type="ARBA" id="ARBA00012528"/>
    </source>
</evidence>
<dbReference type="GO" id="GO:0052621">
    <property type="term" value="F:diguanylate cyclase activity"/>
    <property type="evidence" value="ECO:0007669"/>
    <property type="project" value="UniProtKB-EC"/>
</dbReference>
<reference evidence="5 6" key="1">
    <citation type="submission" date="2014-12" db="EMBL/GenBank/DDBJ databases">
        <title>Genome assembly of Enhygromyxa salina DSM 15201.</title>
        <authorList>
            <person name="Sharma G."/>
            <person name="Subramanian S."/>
        </authorList>
    </citation>
    <scope>NUCLEOTIDE SEQUENCE [LARGE SCALE GENOMIC DNA]</scope>
    <source>
        <strain evidence="5 6">DSM 15201</strain>
    </source>
</reference>
<dbReference type="InterPro" id="IPR029787">
    <property type="entry name" value="Nucleotide_cyclase"/>
</dbReference>
<evidence type="ECO:0000256" key="3">
    <source>
        <dbReference type="SAM" id="Phobius"/>
    </source>
</evidence>
<feature type="transmembrane region" description="Helical" evidence="3">
    <location>
        <begin position="52"/>
        <end position="72"/>
    </location>
</feature>
<dbReference type="InterPro" id="IPR050469">
    <property type="entry name" value="Diguanylate_Cyclase"/>
</dbReference>
<proteinExistence type="predicted"/>
<comment type="catalytic activity">
    <reaction evidence="2">
        <text>2 GTP = 3',3'-c-di-GMP + 2 diphosphate</text>
        <dbReference type="Rhea" id="RHEA:24898"/>
        <dbReference type="ChEBI" id="CHEBI:33019"/>
        <dbReference type="ChEBI" id="CHEBI:37565"/>
        <dbReference type="ChEBI" id="CHEBI:58805"/>
        <dbReference type="EC" id="2.7.7.65"/>
    </reaction>
</comment>
<dbReference type="Pfam" id="PF00990">
    <property type="entry name" value="GGDEF"/>
    <property type="match status" value="1"/>
</dbReference>
<organism evidence="5 6">
    <name type="scientific">Enhygromyxa salina</name>
    <dbReference type="NCBI Taxonomy" id="215803"/>
    <lineage>
        <taxon>Bacteria</taxon>
        <taxon>Pseudomonadati</taxon>
        <taxon>Myxococcota</taxon>
        <taxon>Polyangia</taxon>
        <taxon>Nannocystales</taxon>
        <taxon>Nannocystaceae</taxon>
        <taxon>Enhygromyxa</taxon>
    </lineage>
</organism>
<evidence type="ECO:0000256" key="2">
    <source>
        <dbReference type="ARBA" id="ARBA00034247"/>
    </source>
</evidence>
<sequence>MQELDRSAARKWGGCGSCWMWALLGLVLAPGAPLGLWLTLSWSGVAIPDEAIRAALIYSGVATAIVLGAFGWGMGRMIDHVRSASLHDGLTGLFNRRFLRESLPQMQAAAARRGEPLCIVMLDLDLFKQVNDSHGHLIGDQTLCAVSQALRDHSRKSDLIARYGGEEFAVLCPDTDYATGLQVAERLRAAIEALDETALGYPGPQTISVGVAVHSPDQQLSPEELLDHADTALYRAKHRGRNCCVAWRDGEGRSQLRSGLTPPRQSASVIE</sequence>
<evidence type="ECO:0000313" key="6">
    <source>
        <dbReference type="Proteomes" id="UP000031599"/>
    </source>
</evidence>
<evidence type="ECO:0000259" key="4">
    <source>
        <dbReference type="PROSITE" id="PS50887"/>
    </source>
</evidence>
<dbReference type="PROSITE" id="PS50887">
    <property type="entry name" value="GGDEF"/>
    <property type="match status" value="1"/>
</dbReference>
<dbReference type="SUPFAM" id="SSF55073">
    <property type="entry name" value="Nucleotide cyclase"/>
    <property type="match status" value="1"/>
</dbReference>
<dbReference type="NCBIfam" id="TIGR00254">
    <property type="entry name" value="GGDEF"/>
    <property type="match status" value="1"/>
</dbReference>
<dbReference type="CDD" id="cd01949">
    <property type="entry name" value="GGDEF"/>
    <property type="match status" value="1"/>
</dbReference>
<keyword evidence="3" id="KW-1133">Transmembrane helix</keyword>
<keyword evidence="3" id="KW-0812">Transmembrane</keyword>
<gene>
    <name evidence="5" type="ORF">DB30_03955</name>
</gene>
<feature type="transmembrane region" description="Helical" evidence="3">
    <location>
        <begin position="21"/>
        <end position="40"/>
    </location>
</feature>
<dbReference type="GO" id="GO:0043709">
    <property type="term" value="P:cell adhesion involved in single-species biofilm formation"/>
    <property type="evidence" value="ECO:0007669"/>
    <property type="project" value="TreeGrafter"/>
</dbReference>
<dbReference type="AlphaFoldDB" id="A0A0C2D165"/>
<dbReference type="InterPro" id="IPR043128">
    <property type="entry name" value="Rev_trsase/Diguanyl_cyclase"/>
</dbReference>